<dbReference type="HOGENOM" id="CLU_1733518_0_0_1"/>
<dbReference type="InterPro" id="IPR018271">
    <property type="entry name" value="Ribosomal_uS14_CS"/>
</dbReference>
<keyword evidence="7" id="KW-0699">rRNA-binding</keyword>
<keyword evidence="16" id="KW-1185">Reference proteome</keyword>
<protein>
    <recommendedName>
        <fullName evidence="12">Small ribosomal subunit protein uS14</fullName>
    </recommendedName>
    <alternativeName>
        <fullName evidence="13">40S ribosomal protein S29</fullName>
    </alternativeName>
</protein>
<dbReference type="InterPro" id="IPR001209">
    <property type="entry name" value="Ribosomal_uS14"/>
</dbReference>
<dbReference type="EMBL" id="DS785108">
    <property type="protein sequence ID" value="EEC09865.1"/>
    <property type="molecule type" value="Genomic_DNA"/>
</dbReference>
<dbReference type="EMBL" id="ABJB010894303">
    <property type="status" value="NOT_ANNOTATED_CDS"/>
    <property type="molecule type" value="Genomic_DNA"/>
</dbReference>
<dbReference type="InParanoid" id="B7PTE3"/>
<keyword evidence="6" id="KW-0479">Metal-binding</keyword>
<dbReference type="EMBL" id="ABJB010590310">
    <property type="status" value="NOT_ANNOTATED_CDS"/>
    <property type="molecule type" value="Genomic_DNA"/>
</dbReference>
<evidence type="ECO:0000256" key="5">
    <source>
        <dbReference type="ARBA" id="ARBA00011542"/>
    </source>
</evidence>
<evidence type="ECO:0000256" key="3">
    <source>
        <dbReference type="ARBA" id="ARBA00004514"/>
    </source>
</evidence>
<dbReference type="InterPro" id="IPR043140">
    <property type="entry name" value="Ribosomal_uS14_sf"/>
</dbReference>
<dbReference type="PANTHER" id="PTHR12010">
    <property type="entry name" value="40S RIBOSOMAL PROTEIN S29"/>
    <property type="match status" value="1"/>
</dbReference>
<dbReference type="InterPro" id="IPR039744">
    <property type="entry name" value="RIbosomal_uS14_euk_arc"/>
</dbReference>
<reference evidence="15" key="2">
    <citation type="submission" date="2020-05" db="UniProtKB">
        <authorList>
            <consortium name="EnsemblMetazoa"/>
        </authorList>
    </citation>
    <scope>IDENTIFICATION</scope>
    <source>
        <strain evidence="15">wikel</strain>
    </source>
</reference>
<dbReference type="PaxDb" id="6945-B7PTE3"/>
<dbReference type="VEuPathDB" id="VectorBase:ISCI019804"/>
<comment type="subcellular location">
    <subcellularLocation>
        <location evidence="3">Cytoplasm</location>
        <location evidence="3">Cytosol</location>
    </subcellularLocation>
    <subcellularLocation>
        <location evidence="2">Rough endoplasmic reticulum</location>
    </subcellularLocation>
</comment>
<evidence type="ECO:0000256" key="10">
    <source>
        <dbReference type="ARBA" id="ARBA00022980"/>
    </source>
</evidence>
<evidence type="ECO:0000256" key="4">
    <source>
        <dbReference type="ARBA" id="ARBA00009083"/>
    </source>
</evidence>
<dbReference type="Pfam" id="PF00253">
    <property type="entry name" value="Ribosomal_S14"/>
    <property type="match status" value="1"/>
</dbReference>
<name>B7PTE3_IXOSC</name>
<keyword evidence="11" id="KW-0687">Ribonucleoprotein</keyword>
<evidence type="ECO:0000256" key="6">
    <source>
        <dbReference type="ARBA" id="ARBA00022723"/>
    </source>
</evidence>
<dbReference type="NCBIfam" id="NF004424">
    <property type="entry name" value="PRK05766.1"/>
    <property type="match status" value="1"/>
</dbReference>
<dbReference type="PROSITE" id="PS00527">
    <property type="entry name" value="RIBOSOMAL_S14"/>
    <property type="match status" value="1"/>
</dbReference>
<dbReference type="GO" id="GO:0003735">
    <property type="term" value="F:structural constituent of ribosome"/>
    <property type="evidence" value="ECO:0000318"/>
    <property type="project" value="GO_Central"/>
</dbReference>
<comment type="similarity">
    <text evidence="4">Belongs to the universal ribosomal protein uS14 family.</text>
</comment>
<dbReference type="VEuPathDB" id="VectorBase:ISCW019804"/>
<evidence type="ECO:0000256" key="9">
    <source>
        <dbReference type="ARBA" id="ARBA00022884"/>
    </source>
</evidence>
<proteinExistence type="inferred from homology"/>
<evidence type="ECO:0000256" key="7">
    <source>
        <dbReference type="ARBA" id="ARBA00022730"/>
    </source>
</evidence>
<dbReference type="PANTHER" id="PTHR12010:SF2">
    <property type="entry name" value="40S RIBOSOMAL PROTEIN S29"/>
    <property type="match status" value="1"/>
</dbReference>
<dbReference type="Gene3D" id="4.10.830.10">
    <property type="entry name" value="30s Ribosomal Protein S14, Chain N"/>
    <property type="match status" value="1"/>
</dbReference>
<evidence type="ECO:0000313" key="15">
    <source>
        <dbReference type="EnsemblMetazoa" id="ISCW019804-PA"/>
    </source>
</evidence>
<keyword evidence="9" id="KW-0694">RNA-binding</keyword>
<dbReference type="GO" id="GO:0005791">
    <property type="term" value="C:rough endoplasmic reticulum"/>
    <property type="evidence" value="ECO:0007669"/>
    <property type="project" value="UniProtKB-SubCell"/>
</dbReference>
<gene>
    <name evidence="14" type="ORF">IscW_ISCW019804</name>
</gene>
<dbReference type="AlphaFoldDB" id="B7PTE3"/>
<evidence type="ECO:0000256" key="1">
    <source>
        <dbReference type="ARBA" id="ARBA00001947"/>
    </source>
</evidence>
<evidence type="ECO:0000256" key="11">
    <source>
        <dbReference type="ARBA" id="ARBA00023274"/>
    </source>
</evidence>
<dbReference type="EMBL" id="ABJB010319795">
    <property type="status" value="NOT_ANNOTATED_CDS"/>
    <property type="molecule type" value="Genomic_DNA"/>
</dbReference>
<dbReference type="EMBL" id="ABJB011008718">
    <property type="status" value="NOT_ANNOTATED_CDS"/>
    <property type="molecule type" value="Genomic_DNA"/>
</dbReference>
<accession>B7PTE3</accession>
<sequence>MGHENIWYSHPRKYGPGSRYCRVCANHHGLIRKYGLNICRRCFRQYAADIGFKKMPPCNGCSVPWHFSPCASTFTASHSTCARRTSPVVGQQIGQHSGRQQHAIQLLLLPRCDKVACNQSCSRYQKKNWTEQPPQIRTKKTMMRGLRVLCK</sequence>
<comment type="subunit">
    <text evidence="5">Component of the 40S small ribosomal subunit.</text>
</comment>
<dbReference type="GO" id="GO:0019843">
    <property type="term" value="F:rRNA binding"/>
    <property type="evidence" value="ECO:0007669"/>
    <property type="project" value="UniProtKB-KW"/>
</dbReference>
<evidence type="ECO:0000256" key="12">
    <source>
        <dbReference type="ARBA" id="ARBA00035167"/>
    </source>
</evidence>
<dbReference type="GO" id="GO:0002181">
    <property type="term" value="P:cytoplasmic translation"/>
    <property type="evidence" value="ECO:0000318"/>
    <property type="project" value="GO_Central"/>
</dbReference>
<dbReference type="Proteomes" id="UP000001555">
    <property type="component" value="Unassembled WGS sequence"/>
</dbReference>
<reference evidence="14 16" key="1">
    <citation type="submission" date="2008-03" db="EMBL/GenBank/DDBJ databases">
        <title>Annotation of Ixodes scapularis.</title>
        <authorList>
            <consortium name="Ixodes scapularis Genome Project Consortium"/>
            <person name="Caler E."/>
            <person name="Hannick L.I."/>
            <person name="Bidwell S."/>
            <person name="Joardar V."/>
            <person name="Thiagarajan M."/>
            <person name="Amedeo P."/>
            <person name="Galinsky K.J."/>
            <person name="Schobel S."/>
            <person name="Inman J."/>
            <person name="Hostetler J."/>
            <person name="Miller J."/>
            <person name="Hammond M."/>
            <person name="Megy K."/>
            <person name="Lawson D."/>
            <person name="Kodira C."/>
            <person name="Sutton G."/>
            <person name="Meyer J."/>
            <person name="Hill C.A."/>
            <person name="Birren B."/>
            <person name="Nene V."/>
            <person name="Collins F."/>
            <person name="Alarcon-Chaidez F."/>
            <person name="Wikel S."/>
            <person name="Strausberg R."/>
        </authorList>
    </citation>
    <scope>NUCLEOTIDE SEQUENCE [LARGE SCALE GENOMIC DNA]</scope>
    <source>
        <strain evidence="16">Wikel</strain>
        <strain evidence="14">Wikel colony</strain>
    </source>
</reference>
<evidence type="ECO:0000256" key="8">
    <source>
        <dbReference type="ARBA" id="ARBA00022833"/>
    </source>
</evidence>
<dbReference type="FunFam" id="4.10.830.10:FF:000002">
    <property type="entry name" value="40S ribosomal protein S29"/>
    <property type="match status" value="1"/>
</dbReference>
<dbReference type="GO" id="GO:0008270">
    <property type="term" value="F:zinc ion binding"/>
    <property type="evidence" value="ECO:0000318"/>
    <property type="project" value="GO_Central"/>
</dbReference>
<dbReference type="STRING" id="6945.B7PTE3"/>
<evidence type="ECO:0000256" key="2">
    <source>
        <dbReference type="ARBA" id="ARBA00004427"/>
    </source>
</evidence>
<keyword evidence="8" id="KW-0862">Zinc</keyword>
<dbReference type="InterPro" id="IPR023676">
    <property type="entry name" value="Ribosomal_uS14_arc"/>
</dbReference>
<evidence type="ECO:0000256" key="13">
    <source>
        <dbReference type="ARBA" id="ARBA00035455"/>
    </source>
</evidence>
<dbReference type="HAMAP" id="MF_01364_A">
    <property type="entry name" value="Ribosomal_uS14_2_A"/>
    <property type="match status" value="1"/>
</dbReference>
<dbReference type="EnsemblMetazoa" id="ISCW019804-RA">
    <property type="protein sequence ID" value="ISCW019804-PA"/>
    <property type="gene ID" value="ISCW019804"/>
</dbReference>
<keyword evidence="10 14" id="KW-0689">Ribosomal protein</keyword>
<evidence type="ECO:0000313" key="16">
    <source>
        <dbReference type="Proteomes" id="UP000001555"/>
    </source>
</evidence>
<dbReference type="GO" id="GO:0022627">
    <property type="term" value="C:cytosolic small ribosomal subunit"/>
    <property type="evidence" value="ECO:0000318"/>
    <property type="project" value="GO_Central"/>
</dbReference>
<organism>
    <name type="scientific">Ixodes scapularis</name>
    <name type="common">Black-legged tick</name>
    <name type="synonym">Deer tick</name>
    <dbReference type="NCBI Taxonomy" id="6945"/>
    <lineage>
        <taxon>Eukaryota</taxon>
        <taxon>Metazoa</taxon>
        <taxon>Ecdysozoa</taxon>
        <taxon>Arthropoda</taxon>
        <taxon>Chelicerata</taxon>
        <taxon>Arachnida</taxon>
        <taxon>Acari</taxon>
        <taxon>Parasitiformes</taxon>
        <taxon>Ixodida</taxon>
        <taxon>Ixodoidea</taxon>
        <taxon>Ixodidae</taxon>
        <taxon>Ixodinae</taxon>
        <taxon>Ixodes</taxon>
    </lineage>
</organism>
<comment type="cofactor">
    <cofactor evidence="1">
        <name>Zn(2+)</name>
        <dbReference type="ChEBI" id="CHEBI:29105"/>
    </cofactor>
</comment>
<evidence type="ECO:0000313" key="14">
    <source>
        <dbReference type="EMBL" id="EEC09865.1"/>
    </source>
</evidence>